<dbReference type="EMBL" id="CP002057">
    <property type="protein sequence ID" value="ADI37192.1"/>
    <property type="molecule type" value="Genomic_DNA"/>
</dbReference>
<dbReference type="AlphaFoldDB" id="D7DQR5"/>
<keyword evidence="3" id="KW-1185">Reference proteome</keyword>
<organism evidence="2 3">
    <name type="scientific">Methanococcus voltae (strain ATCC BAA-1334 / A3)</name>
    <dbReference type="NCBI Taxonomy" id="456320"/>
    <lineage>
        <taxon>Archaea</taxon>
        <taxon>Methanobacteriati</taxon>
        <taxon>Methanobacteriota</taxon>
        <taxon>Methanomada group</taxon>
        <taxon>Methanococci</taxon>
        <taxon>Methanococcales</taxon>
        <taxon>Methanococcaceae</taxon>
        <taxon>Methanococcus</taxon>
    </lineage>
</organism>
<dbReference type="eggNOG" id="arCOG06644">
    <property type="taxonomic scope" value="Archaea"/>
</dbReference>
<evidence type="ECO:0000313" key="2">
    <source>
        <dbReference type="EMBL" id="ADI37192.1"/>
    </source>
</evidence>
<accession>D7DQR5</accession>
<dbReference type="InParanoid" id="D7DQR5"/>
<evidence type="ECO:0000256" key="1">
    <source>
        <dbReference type="SAM" id="Phobius"/>
    </source>
</evidence>
<gene>
    <name evidence="2" type="ordered locus">Mvol_1537</name>
</gene>
<evidence type="ECO:0000313" key="3">
    <source>
        <dbReference type="Proteomes" id="UP000007722"/>
    </source>
</evidence>
<sequence length="125" mass="14022">MLKTSPNTDVLSRYKIKIEDNVLSINSSKKAYVSIDKITAVELYNGWVISGLFFGIFVILSGLIVYYLINFILIPIIAIIMGTVIIVGSLFSFMIKIYAVGYKPITIQGSSKSMKELYEELKKLV</sequence>
<keyword evidence="1" id="KW-0472">Membrane</keyword>
<dbReference type="OrthoDB" id="383312at2157"/>
<feature type="transmembrane region" description="Helical" evidence="1">
    <location>
        <begin position="44"/>
        <end position="66"/>
    </location>
</feature>
<proteinExistence type="predicted"/>
<feature type="transmembrane region" description="Helical" evidence="1">
    <location>
        <begin position="72"/>
        <end position="95"/>
    </location>
</feature>
<protein>
    <submittedName>
        <fullName evidence="2">Uncharacterized protein</fullName>
    </submittedName>
</protein>
<name>D7DQR5_METV3</name>
<dbReference type="HOGENOM" id="CLU_1912365_0_0_2"/>
<keyword evidence="1" id="KW-1133">Transmembrane helix</keyword>
<dbReference type="Proteomes" id="UP000007722">
    <property type="component" value="Chromosome"/>
</dbReference>
<keyword evidence="1" id="KW-0812">Transmembrane</keyword>
<reference evidence="2 3" key="1">
    <citation type="submission" date="2010-05" db="EMBL/GenBank/DDBJ databases">
        <title>Complete sequence of Methanococcus voltae A3.</title>
        <authorList>
            <consortium name="US DOE Joint Genome Institute"/>
            <person name="Lucas S."/>
            <person name="Copeland A."/>
            <person name="Lapidus A."/>
            <person name="Cheng J.-F."/>
            <person name="Bruce D."/>
            <person name="Goodwin L."/>
            <person name="Pitluck S."/>
            <person name="Lowry S."/>
            <person name="Clum A."/>
            <person name="Land M."/>
            <person name="Hauser L."/>
            <person name="Kyrpides N."/>
            <person name="Mikhailova N."/>
            <person name="Whitman W.B."/>
            <person name="Woyke T."/>
        </authorList>
    </citation>
    <scope>NUCLEOTIDE SEQUENCE [LARGE SCALE GENOMIC DNA]</scope>
    <source>
        <strain evidence="3">ATCC BAA-1334 / A3</strain>
    </source>
</reference>
<dbReference type="KEGG" id="mvo:Mvol_1537"/>